<evidence type="ECO:0000313" key="2">
    <source>
        <dbReference type="Proteomes" id="UP000215002"/>
    </source>
</evidence>
<keyword evidence="2" id="KW-1185">Reference proteome</keyword>
<dbReference type="RefSeq" id="WP_094569725.1">
    <property type="nucleotide sequence ID" value="NZ_CP022743.1"/>
</dbReference>
<evidence type="ECO:0000313" key="1">
    <source>
        <dbReference type="EMBL" id="ASU33238.1"/>
    </source>
</evidence>
<dbReference type="EMBL" id="CP022743">
    <property type="protein sequence ID" value="ASU33238.1"/>
    <property type="molecule type" value="Genomic_DNA"/>
</dbReference>
<reference evidence="1 2" key="1">
    <citation type="submission" date="2017-08" db="EMBL/GenBank/DDBJ databases">
        <title>Complete genome sequence of Mucilaginibacter sp. strain BJC16-A31.</title>
        <authorList>
            <consortium name="Henan University of Science and Technology"/>
            <person name="You X."/>
        </authorList>
    </citation>
    <scope>NUCLEOTIDE SEQUENCE [LARGE SCALE GENOMIC DNA]</scope>
    <source>
        <strain evidence="1 2">BJC16-A31</strain>
    </source>
</reference>
<dbReference type="KEGG" id="muc:MuYL_1340"/>
<dbReference type="OrthoDB" id="675330at2"/>
<organism evidence="1 2">
    <name type="scientific">Mucilaginibacter xinganensis</name>
    <dbReference type="NCBI Taxonomy" id="1234841"/>
    <lineage>
        <taxon>Bacteria</taxon>
        <taxon>Pseudomonadati</taxon>
        <taxon>Bacteroidota</taxon>
        <taxon>Sphingobacteriia</taxon>
        <taxon>Sphingobacteriales</taxon>
        <taxon>Sphingobacteriaceae</taxon>
        <taxon>Mucilaginibacter</taxon>
    </lineage>
</organism>
<dbReference type="Proteomes" id="UP000215002">
    <property type="component" value="Chromosome"/>
</dbReference>
<sequence length="163" mass="18842">MGKLVRIVFGVLIITALGYQGYGQHRILVQRFNPVTRPAARNAKPKAVRKMQAVKEGFLSKQLDLTQQEAKAFWPVYRKYNEELTAVRILKRINNSSSTADGPKQVDLDLKYESQIVDIKKHYKDEFYKILPPEKVSVLYKSEREFNDEVLKQLTERSVRAGD</sequence>
<dbReference type="AlphaFoldDB" id="A0A223NUC3"/>
<name>A0A223NUC3_9SPHI</name>
<proteinExistence type="predicted"/>
<gene>
    <name evidence="1" type="ORF">MuYL_1340</name>
</gene>
<accession>A0A223NUC3</accession>
<protein>
    <submittedName>
        <fullName evidence="1">Uncharacterized protein</fullName>
    </submittedName>
</protein>